<gene>
    <name evidence="2" type="ORF">E2C01_081781</name>
</gene>
<proteinExistence type="predicted"/>
<protein>
    <submittedName>
        <fullName evidence="2">Uncharacterized protein</fullName>
    </submittedName>
</protein>
<reference evidence="2 3" key="1">
    <citation type="submission" date="2019-05" db="EMBL/GenBank/DDBJ databases">
        <title>Another draft genome of Portunus trituberculatus and its Hox gene families provides insights of decapod evolution.</title>
        <authorList>
            <person name="Jeong J.-H."/>
            <person name="Song I."/>
            <person name="Kim S."/>
            <person name="Choi T."/>
            <person name="Kim D."/>
            <person name="Ryu S."/>
            <person name="Kim W."/>
        </authorList>
    </citation>
    <scope>NUCLEOTIDE SEQUENCE [LARGE SCALE GENOMIC DNA]</scope>
    <source>
        <tissue evidence="2">Muscle</tissue>
    </source>
</reference>
<evidence type="ECO:0000313" key="3">
    <source>
        <dbReference type="Proteomes" id="UP000324222"/>
    </source>
</evidence>
<dbReference type="EMBL" id="VSRR010073004">
    <property type="protein sequence ID" value="MPC86937.1"/>
    <property type="molecule type" value="Genomic_DNA"/>
</dbReference>
<sequence length="76" mass="7854">MTSRPGCQQDDVPSNISFLGAGADVTPPPCLSSSLAPPSTMAGPVKETPEKPAEDEEGKQEPVSSSGRFCSTDELC</sequence>
<feature type="region of interest" description="Disordered" evidence="1">
    <location>
        <begin position="1"/>
        <end position="76"/>
    </location>
</feature>
<name>A0A5B7IZS6_PORTR</name>
<organism evidence="2 3">
    <name type="scientific">Portunus trituberculatus</name>
    <name type="common">Swimming crab</name>
    <name type="synonym">Neptunus trituberculatus</name>
    <dbReference type="NCBI Taxonomy" id="210409"/>
    <lineage>
        <taxon>Eukaryota</taxon>
        <taxon>Metazoa</taxon>
        <taxon>Ecdysozoa</taxon>
        <taxon>Arthropoda</taxon>
        <taxon>Crustacea</taxon>
        <taxon>Multicrustacea</taxon>
        <taxon>Malacostraca</taxon>
        <taxon>Eumalacostraca</taxon>
        <taxon>Eucarida</taxon>
        <taxon>Decapoda</taxon>
        <taxon>Pleocyemata</taxon>
        <taxon>Brachyura</taxon>
        <taxon>Eubrachyura</taxon>
        <taxon>Portunoidea</taxon>
        <taxon>Portunidae</taxon>
        <taxon>Portuninae</taxon>
        <taxon>Portunus</taxon>
    </lineage>
</organism>
<dbReference type="AlphaFoldDB" id="A0A5B7IZS6"/>
<dbReference type="Proteomes" id="UP000324222">
    <property type="component" value="Unassembled WGS sequence"/>
</dbReference>
<accession>A0A5B7IZS6</accession>
<comment type="caution">
    <text evidence="2">The sequence shown here is derived from an EMBL/GenBank/DDBJ whole genome shotgun (WGS) entry which is preliminary data.</text>
</comment>
<evidence type="ECO:0000313" key="2">
    <source>
        <dbReference type="EMBL" id="MPC86937.1"/>
    </source>
</evidence>
<feature type="compositionally biased region" description="Polar residues" evidence="1">
    <location>
        <begin position="1"/>
        <end position="17"/>
    </location>
</feature>
<keyword evidence="3" id="KW-1185">Reference proteome</keyword>
<evidence type="ECO:0000256" key="1">
    <source>
        <dbReference type="SAM" id="MobiDB-lite"/>
    </source>
</evidence>